<proteinExistence type="predicted"/>
<feature type="transmembrane region" description="Helical" evidence="1">
    <location>
        <begin position="88"/>
        <end position="108"/>
    </location>
</feature>
<dbReference type="EMBL" id="JACRAF010000069">
    <property type="protein sequence ID" value="MBI4924188.1"/>
    <property type="molecule type" value="Genomic_DNA"/>
</dbReference>
<feature type="transmembrane region" description="Helical" evidence="1">
    <location>
        <begin position="293"/>
        <end position="315"/>
    </location>
</feature>
<comment type="caution">
    <text evidence="2">The sequence shown here is derived from an EMBL/GenBank/DDBJ whole genome shotgun (WGS) entry which is preliminary data.</text>
</comment>
<name>A0A933P0V7_9HYPH</name>
<gene>
    <name evidence="2" type="ORF">HY834_20830</name>
</gene>
<feature type="transmembrane region" description="Helical" evidence="1">
    <location>
        <begin position="195"/>
        <end position="214"/>
    </location>
</feature>
<reference evidence="2" key="1">
    <citation type="submission" date="2020-07" db="EMBL/GenBank/DDBJ databases">
        <title>Huge and variable diversity of episymbiotic CPR bacteria and DPANN archaea in groundwater ecosystems.</title>
        <authorList>
            <person name="He C.Y."/>
            <person name="Keren R."/>
            <person name="Whittaker M."/>
            <person name="Farag I.F."/>
            <person name="Doudna J."/>
            <person name="Cate J.H.D."/>
            <person name="Banfield J.F."/>
        </authorList>
    </citation>
    <scope>NUCLEOTIDE SEQUENCE</scope>
    <source>
        <strain evidence="2">NC_groundwater_1586_Pr3_B-0.1um_66_15</strain>
    </source>
</reference>
<keyword evidence="1" id="KW-0472">Membrane</keyword>
<organism evidence="2 3">
    <name type="scientific">Devosia nanyangense</name>
    <dbReference type="NCBI Taxonomy" id="1228055"/>
    <lineage>
        <taxon>Bacteria</taxon>
        <taxon>Pseudomonadati</taxon>
        <taxon>Pseudomonadota</taxon>
        <taxon>Alphaproteobacteria</taxon>
        <taxon>Hyphomicrobiales</taxon>
        <taxon>Devosiaceae</taxon>
        <taxon>Devosia</taxon>
    </lineage>
</organism>
<feature type="transmembrane region" description="Helical" evidence="1">
    <location>
        <begin position="115"/>
        <end position="134"/>
    </location>
</feature>
<accession>A0A933P0V7</accession>
<sequence length="359" mass="36963">MRRAILAGAVLAMAAGIWGGLIRLGLPLGLGPDLAVSHGPVMVCGLFGTLISLERAVALGRRWAFLAPMLFVAGFAVLVAGAPSIVAVLLFVGGAAMFAAASTAVLVLQPALFTATLVVGAAALLAGNLLWLGGSEIPEVTGWWIAFFVATISAERLELTRAFRPGPLAQTAFVAALVVLSAGAAMGLTTGTGRWLTGAGLLAISLWLLRNDVARRTVLATGAPRYFAAAMLAGYFWLATAGMLLLAGTGLSLQYDLALHAVFLGFVLSMVLAHALIIFPAVTGIRLSYRPALYAPLALLHASVVLRVAGGMLGIDAVRVLSGPLTAASLLVFAGVLATTVRSRPLRAGHRQVPPTVPH</sequence>
<feature type="transmembrane region" description="Helical" evidence="1">
    <location>
        <begin position="257"/>
        <end position="281"/>
    </location>
</feature>
<keyword evidence="1" id="KW-1133">Transmembrane helix</keyword>
<keyword evidence="1" id="KW-0812">Transmembrane</keyword>
<evidence type="ECO:0000313" key="3">
    <source>
        <dbReference type="Proteomes" id="UP000782610"/>
    </source>
</evidence>
<dbReference type="Proteomes" id="UP000782610">
    <property type="component" value="Unassembled WGS sequence"/>
</dbReference>
<feature type="transmembrane region" description="Helical" evidence="1">
    <location>
        <begin position="171"/>
        <end position="189"/>
    </location>
</feature>
<feature type="transmembrane region" description="Helical" evidence="1">
    <location>
        <begin position="35"/>
        <end position="53"/>
    </location>
</feature>
<feature type="transmembrane region" description="Helical" evidence="1">
    <location>
        <begin position="321"/>
        <end position="341"/>
    </location>
</feature>
<feature type="transmembrane region" description="Helical" evidence="1">
    <location>
        <begin position="65"/>
        <end position="82"/>
    </location>
</feature>
<protein>
    <recommendedName>
        <fullName evidence="4">NnrS family protein</fullName>
    </recommendedName>
</protein>
<evidence type="ECO:0000256" key="1">
    <source>
        <dbReference type="SAM" id="Phobius"/>
    </source>
</evidence>
<dbReference type="AlphaFoldDB" id="A0A933P0V7"/>
<evidence type="ECO:0000313" key="2">
    <source>
        <dbReference type="EMBL" id="MBI4924188.1"/>
    </source>
</evidence>
<evidence type="ECO:0008006" key="4">
    <source>
        <dbReference type="Google" id="ProtNLM"/>
    </source>
</evidence>
<feature type="transmembrane region" description="Helical" evidence="1">
    <location>
        <begin position="226"/>
        <end position="251"/>
    </location>
</feature>
<feature type="transmembrane region" description="Helical" evidence="1">
    <location>
        <begin position="140"/>
        <end position="159"/>
    </location>
</feature>